<reference evidence="8" key="1">
    <citation type="submission" date="2016-10" db="EMBL/GenBank/DDBJ databases">
        <authorList>
            <person name="Varghese N."/>
            <person name="Submissions S."/>
        </authorList>
    </citation>
    <scope>NUCLEOTIDE SEQUENCE [LARGE SCALE GENOMIC DNA]</scope>
    <source>
        <strain evidence="8">DSM 23439</strain>
    </source>
</reference>
<gene>
    <name evidence="7" type="ORF">SAMN05421848_1645</name>
</gene>
<dbReference type="Pfam" id="PF01420">
    <property type="entry name" value="Methylase_S"/>
    <property type="match status" value="1"/>
</dbReference>
<dbReference type="InterPro" id="IPR052021">
    <property type="entry name" value="Type-I_RS_S_subunit"/>
</dbReference>
<keyword evidence="8" id="KW-1185">Reference proteome</keyword>
<protein>
    <submittedName>
        <fullName evidence="7">Type I restriction modification DNA specificity domain-containing protein</fullName>
    </submittedName>
</protein>
<dbReference type="GO" id="GO:0003677">
    <property type="term" value="F:DNA binding"/>
    <property type="evidence" value="ECO:0007669"/>
    <property type="project" value="UniProtKB-KW"/>
</dbReference>
<evidence type="ECO:0000259" key="6">
    <source>
        <dbReference type="Pfam" id="PF02384"/>
    </source>
</evidence>
<evidence type="ECO:0000256" key="4">
    <source>
        <dbReference type="ARBA" id="ARBA00023125"/>
    </source>
</evidence>
<evidence type="ECO:0000259" key="5">
    <source>
        <dbReference type="Pfam" id="PF01420"/>
    </source>
</evidence>
<keyword evidence="3" id="KW-0680">Restriction system</keyword>
<proteinExistence type="inferred from homology"/>
<dbReference type="Gene3D" id="3.90.220.20">
    <property type="entry name" value="DNA methylase specificity domains"/>
    <property type="match status" value="1"/>
</dbReference>
<accession>A0A1I1JUV4</accession>
<dbReference type="PANTHER" id="PTHR30408">
    <property type="entry name" value="TYPE-1 RESTRICTION ENZYME ECOKI SPECIFICITY PROTEIN"/>
    <property type="match status" value="1"/>
</dbReference>
<dbReference type="Gene3D" id="3.40.50.150">
    <property type="entry name" value="Vaccinia Virus protein VP39"/>
    <property type="match status" value="1"/>
</dbReference>
<dbReference type="InterPro" id="IPR003356">
    <property type="entry name" value="DNA_methylase_A-5"/>
</dbReference>
<dbReference type="Proteomes" id="UP000199046">
    <property type="component" value="Unassembled WGS sequence"/>
</dbReference>
<dbReference type="InterPro" id="IPR000055">
    <property type="entry name" value="Restrct_endonuc_typeI_TRD"/>
</dbReference>
<feature type="domain" description="Type I restriction modification DNA specificity" evidence="5">
    <location>
        <begin position="230"/>
        <end position="410"/>
    </location>
</feature>
<dbReference type="AlphaFoldDB" id="A0A1I1JUV4"/>
<dbReference type="Pfam" id="PF02384">
    <property type="entry name" value="N6_Mtase"/>
    <property type="match status" value="1"/>
</dbReference>
<dbReference type="SUPFAM" id="SSF53335">
    <property type="entry name" value="S-adenosyl-L-methionine-dependent methyltransferases"/>
    <property type="match status" value="1"/>
</dbReference>
<evidence type="ECO:0000313" key="8">
    <source>
        <dbReference type="Proteomes" id="UP000199046"/>
    </source>
</evidence>
<comment type="similarity">
    <text evidence="1">Belongs to the N(4)/N(6)-methyltransferase family.</text>
</comment>
<comment type="similarity">
    <text evidence="2">Belongs to the type-I restriction system S methylase family.</text>
</comment>
<dbReference type="InterPro" id="IPR044946">
    <property type="entry name" value="Restrct_endonuc_typeI_TRD_sf"/>
</dbReference>
<dbReference type="STRING" id="402385.SAMN05421848_1645"/>
<evidence type="ECO:0000256" key="2">
    <source>
        <dbReference type="ARBA" id="ARBA00010923"/>
    </source>
</evidence>
<dbReference type="PANTHER" id="PTHR30408:SF12">
    <property type="entry name" value="TYPE I RESTRICTION ENZYME MJAVIII SPECIFICITY SUBUNIT"/>
    <property type="match status" value="1"/>
</dbReference>
<evidence type="ECO:0000256" key="3">
    <source>
        <dbReference type="ARBA" id="ARBA00022747"/>
    </source>
</evidence>
<dbReference type="EMBL" id="FOLY01000003">
    <property type="protein sequence ID" value="SFC49583.1"/>
    <property type="molecule type" value="Genomic_DNA"/>
</dbReference>
<name>A0A1I1JUV4_9GAMM</name>
<keyword evidence="4" id="KW-0238">DNA-binding</keyword>
<feature type="domain" description="DNA methylase adenine-specific" evidence="6">
    <location>
        <begin position="89"/>
        <end position="221"/>
    </location>
</feature>
<evidence type="ECO:0000313" key="7">
    <source>
        <dbReference type="EMBL" id="SFC49583.1"/>
    </source>
</evidence>
<sequence length="419" mass="46126">MALADEAVERTYVSASHSALSEALMLISGAMMVTQAHGTHAATAPQADVVLSVPPMGVRIPDSGGAEKQRPRRSEAVGLQEAHELSTRRAAVLGPASLLFDKTEYALRETLVRNDAIDMVIQLPGQTLRGTSIPPVLLVLDHQRRPKAPITFIDAARLLPDTSRQRLKPLHQNLEFWEALNQLIELGSSTSEASRQVTLSEIEQNDFDLSVSRYVAGDATQKISDLEEARSLNEVAEIVRAQVLKSEEGDDGRLFIEIGGRDIDASGQIHIEAPCKEIVVAGRARKRAEQQQLRPGDVLLIGKGSIGRVALVGEDCGENWVAGQVFLIIRAQKRDRLRPEYLYRYLASPMVQQYLKEIVSGTSIPVLKANDIKHLPVPVPSLEAQEQVVDVHSQIMEEYEAIKAHQAKIEALSQQYWAV</sequence>
<dbReference type="SUPFAM" id="SSF116734">
    <property type="entry name" value="DNA methylase specificity domain"/>
    <property type="match status" value="1"/>
</dbReference>
<evidence type="ECO:0000256" key="1">
    <source>
        <dbReference type="ARBA" id="ARBA00006594"/>
    </source>
</evidence>
<dbReference type="GO" id="GO:0008170">
    <property type="term" value="F:N-methyltransferase activity"/>
    <property type="evidence" value="ECO:0007669"/>
    <property type="project" value="InterPro"/>
</dbReference>
<dbReference type="GO" id="GO:0009307">
    <property type="term" value="P:DNA restriction-modification system"/>
    <property type="evidence" value="ECO:0007669"/>
    <property type="project" value="UniProtKB-KW"/>
</dbReference>
<dbReference type="InterPro" id="IPR029063">
    <property type="entry name" value="SAM-dependent_MTases_sf"/>
</dbReference>
<organism evidence="7 8">
    <name type="scientific">Kushneria avicenniae</name>
    <dbReference type="NCBI Taxonomy" id="402385"/>
    <lineage>
        <taxon>Bacteria</taxon>
        <taxon>Pseudomonadati</taxon>
        <taxon>Pseudomonadota</taxon>
        <taxon>Gammaproteobacteria</taxon>
        <taxon>Oceanospirillales</taxon>
        <taxon>Halomonadaceae</taxon>
        <taxon>Kushneria</taxon>
    </lineage>
</organism>